<dbReference type="EC" id="2.4.-.-" evidence="12"/>
<dbReference type="STRING" id="41875.K8EAK2"/>
<dbReference type="GO" id="GO:0005975">
    <property type="term" value="P:carbohydrate metabolic process"/>
    <property type="evidence" value="ECO:0007669"/>
    <property type="project" value="TreeGrafter"/>
</dbReference>
<evidence type="ECO:0000256" key="2">
    <source>
        <dbReference type="ARBA" id="ARBA00007706"/>
    </source>
</evidence>
<dbReference type="eggNOG" id="KOG1476">
    <property type="taxonomic scope" value="Eukaryota"/>
</dbReference>
<evidence type="ECO:0000256" key="8">
    <source>
        <dbReference type="ARBA" id="ARBA00023180"/>
    </source>
</evidence>
<dbReference type="PANTHER" id="PTHR10896">
    <property type="entry name" value="GALACTOSYLGALACTOSYLXYLOSYLPROTEIN 3-BETA-GLUCURONOSYLTRANSFERASE BETA-1,3-GLUCURONYLTRANSFERASE"/>
    <property type="match status" value="1"/>
</dbReference>
<dbReference type="EMBL" id="FO082277">
    <property type="protein sequence ID" value="CCO14781.1"/>
    <property type="molecule type" value="Genomic_DNA"/>
</dbReference>
<feature type="site" description="Interaction with galactose moiety of substrate glycoprotein" evidence="11">
    <location>
        <position position="206"/>
    </location>
</feature>
<keyword evidence="12" id="KW-0333">Golgi apparatus</keyword>
<dbReference type="SUPFAM" id="SSF53448">
    <property type="entry name" value="Nucleotide-diphospho-sugar transferases"/>
    <property type="match status" value="1"/>
</dbReference>
<evidence type="ECO:0000313" key="14">
    <source>
        <dbReference type="Proteomes" id="UP000198341"/>
    </source>
</evidence>
<feature type="active site" description="Proton donor/acceptor" evidence="9">
    <location>
        <position position="278"/>
    </location>
</feature>
<feature type="transmembrane region" description="Helical" evidence="12">
    <location>
        <begin position="12"/>
        <end position="31"/>
    </location>
</feature>
<evidence type="ECO:0000313" key="13">
    <source>
        <dbReference type="EMBL" id="CCO14781.1"/>
    </source>
</evidence>
<reference evidence="13 14" key="1">
    <citation type="submission" date="2011-10" db="EMBL/GenBank/DDBJ databases">
        <authorList>
            <person name="Genoscope - CEA"/>
        </authorList>
    </citation>
    <scope>NUCLEOTIDE SEQUENCE [LARGE SCALE GENOMIC DNA]</scope>
    <source>
        <strain evidence="13 14">RCC 1105</strain>
    </source>
</reference>
<sequence>MTKNVVVASNNGWRLVAFSLIAYWISLVLILKTRRDAVVSFSSSSLSSSSSSVEARGREIRLAVVTPTYHREKNRNIQTIQLIALQNTLCSTCLGMIWILVESESDWRKSSLVERYEREERPAYCERVLVKALRVKVERSKHRGVAQRNKALDWLEQQISYVEQDPVVLFVDDDNAYAAEHFVRATKIGKVGVWPVGFPSTKSKFEAPVVKTQRQSDALRSSSSSSSPKVVGFRSFWCGDLKNFKPRVFNVDMSGFGVRLHALEKVRFDENVRSGYLEDAFLQAITRSVLRRDNKTSENENEGNPSHLLNALETTHVSEIFVWHLYHTVLSGETPAALVVSKVPKGDSFLCP</sequence>
<accession>K8EAK2</accession>
<evidence type="ECO:0000256" key="11">
    <source>
        <dbReference type="PIRSR" id="PIRSR605027-4"/>
    </source>
</evidence>
<gene>
    <name evidence="13" type="ORF">Bathy02g04960</name>
</gene>
<comment type="subcellular location">
    <subcellularLocation>
        <location evidence="12">Golgi apparatus membrane</location>
        <topology evidence="12">Single-pass type II membrane protein</topology>
    </subcellularLocation>
    <subcellularLocation>
        <location evidence="1">Membrane</location>
        <topology evidence="1">Single-pass type II membrane protein</topology>
    </subcellularLocation>
</comment>
<dbReference type="OrthoDB" id="675023at2759"/>
<proteinExistence type="inferred from homology"/>
<name>K8EAK2_9CHLO</name>
<keyword evidence="4 12" id="KW-0812">Transmembrane</keyword>
<dbReference type="RefSeq" id="XP_007514541.1">
    <property type="nucleotide sequence ID" value="XM_007514479.1"/>
</dbReference>
<organism evidence="13 14">
    <name type="scientific">Bathycoccus prasinos</name>
    <dbReference type="NCBI Taxonomy" id="41875"/>
    <lineage>
        <taxon>Eukaryota</taxon>
        <taxon>Viridiplantae</taxon>
        <taxon>Chlorophyta</taxon>
        <taxon>Mamiellophyceae</taxon>
        <taxon>Mamiellales</taxon>
        <taxon>Bathycoccaceae</taxon>
        <taxon>Bathycoccus</taxon>
    </lineage>
</organism>
<evidence type="ECO:0000256" key="4">
    <source>
        <dbReference type="ARBA" id="ARBA00022692"/>
    </source>
</evidence>
<evidence type="ECO:0000256" key="12">
    <source>
        <dbReference type="RuleBase" id="RU363127"/>
    </source>
</evidence>
<comment type="function">
    <text evidence="12">Involved in the synthesis of glucuronoxylan hemicellulose in secondary cell walls.</text>
</comment>
<keyword evidence="14" id="KW-1185">Reference proteome</keyword>
<dbReference type="Pfam" id="PF03360">
    <property type="entry name" value="Glyco_transf_43"/>
    <property type="match status" value="1"/>
</dbReference>
<comment type="similarity">
    <text evidence="2 12">Belongs to the glycosyltransferase 43 family.</text>
</comment>
<evidence type="ECO:0000256" key="5">
    <source>
        <dbReference type="ARBA" id="ARBA00022968"/>
    </source>
</evidence>
<keyword evidence="10" id="KW-0464">Manganese</keyword>
<keyword evidence="12" id="KW-0961">Cell wall biogenesis/degradation</keyword>
<evidence type="ECO:0000256" key="10">
    <source>
        <dbReference type="PIRSR" id="PIRSR605027-3"/>
    </source>
</evidence>
<keyword evidence="3 12" id="KW-0808">Transferase</keyword>
<evidence type="ECO:0000256" key="1">
    <source>
        <dbReference type="ARBA" id="ARBA00004606"/>
    </source>
</evidence>
<keyword evidence="7 12" id="KW-0472">Membrane</keyword>
<protein>
    <recommendedName>
        <fullName evidence="12">Glycosyltransferases</fullName>
        <ecNumber evidence="12">2.4.-.-</ecNumber>
    </recommendedName>
</protein>
<dbReference type="GO" id="GO:0050650">
    <property type="term" value="P:chondroitin sulfate proteoglycan biosynthetic process"/>
    <property type="evidence" value="ECO:0007669"/>
    <property type="project" value="TreeGrafter"/>
</dbReference>
<evidence type="ECO:0000256" key="6">
    <source>
        <dbReference type="ARBA" id="ARBA00022989"/>
    </source>
</evidence>
<dbReference type="InterPro" id="IPR029044">
    <property type="entry name" value="Nucleotide-diphossugar_trans"/>
</dbReference>
<dbReference type="GeneID" id="19017609"/>
<keyword evidence="6 12" id="KW-1133">Transmembrane helix</keyword>
<evidence type="ECO:0000256" key="9">
    <source>
        <dbReference type="PIRSR" id="PIRSR605027-1"/>
    </source>
</evidence>
<keyword evidence="10" id="KW-0479">Metal-binding</keyword>
<dbReference type="Proteomes" id="UP000198341">
    <property type="component" value="Chromosome 2"/>
</dbReference>
<dbReference type="PANTHER" id="PTHR10896:SF65">
    <property type="entry name" value="GALACTOSYLGALACTOSYLXYLOSYLPROTEIN 3-BETA-GLUCURONOSYLTRANSFERASE 3"/>
    <property type="match status" value="1"/>
</dbReference>
<evidence type="ECO:0000256" key="7">
    <source>
        <dbReference type="ARBA" id="ARBA00023136"/>
    </source>
</evidence>
<dbReference type="Gene3D" id="3.90.550.10">
    <property type="entry name" value="Spore Coat Polysaccharide Biosynthesis Protein SpsA, Chain A"/>
    <property type="match status" value="1"/>
</dbReference>
<keyword evidence="8" id="KW-0325">Glycoprotein</keyword>
<keyword evidence="5 12" id="KW-0735">Signal-anchor</keyword>
<dbReference type="GO" id="GO:0046872">
    <property type="term" value="F:metal ion binding"/>
    <property type="evidence" value="ECO:0007669"/>
    <property type="project" value="UniProtKB-KW"/>
</dbReference>
<dbReference type="GO" id="GO:0071555">
    <property type="term" value="P:cell wall organization"/>
    <property type="evidence" value="ECO:0007669"/>
    <property type="project" value="UniProtKB-KW"/>
</dbReference>
<dbReference type="InterPro" id="IPR005027">
    <property type="entry name" value="Glyco_trans_43"/>
</dbReference>
<feature type="binding site" evidence="10">
    <location>
        <position position="174"/>
    </location>
    <ligand>
        <name>Mn(2+)</name>
        <dbReference type="ChEBI" id="CHEBI:29035"/>
    </ligand>
</feature>
<comment type="cofactor">
    <cofactor evidence="10">
        <name>Mn(2+)</name>
        <dbReference type="ChEBI" id="CHEBI:29035"/>
    </cofactor>
</comment>
<dbReference type="GO" id="GO:0015018">
    <property type="term" value="F:galactosylgalactosylxylosylprotein 3-beta-glucuronosyltransferase activity"/>
    <property type="evidence" value="ECO:0007669"/>
    <property type="project" value="InterPro"/>
</dbReference>
<dbReference type="AlphaFoldDB" id="K8EAK2"/>
<dbReference type="GO" id="GO:0000139">
    <property type="term" value="C:Golgi membrane"/>
    <property type="evidence" value="ECO:0007669"/>
    <property type="project" value="UniProtKB-SubCell"/>
</dbReference>
<dbReference type="KEGG" id="bpg:Bathy02g04960"/>
<evidence type="ECO:0000256" key="3">
    <source>
        <dbReference type="ARBA" id="ARBA00022679"/>
    </source>
</evidence>